<dbReference type="InterPro" id="IPR035965">
    <property type="entry name" value="PAS-like_dom_sf"/>
</dbReference>
<feature type="domain" description="PAC" evidence="3">
    <location>
        <begin position="175"/>
        <end position="230"/>
    </location>
</feature>
<dbReference type="SUPFAM" id="SSF55785">
    <property type="entry name" value="PYP-like sensor domain (PAS domain)"/>
    <property type="match status" value="1"/>
</dbReference>
<dbReference type="CDD" id="cd16936">
    <property type="entry name" value="HATPase_RsbW-like"/>
    <property type="match status" value="1"/>
</dbReference>
<comment type="caution">
    <text evidence="4">The sequence shown here is derived from an EMBL/GenBank/DDBJ whole genome shotgun (WGS) entry which is preliminary data.</text>
</comment>
<dbReference type="PROSITE" id="PS50113">
    <property type="entry name" value="PAC"/>
    <property type="match status" value="1"/>
</dbReference>
<dbReference type="CDD" id="cd00130">
    <property type="entry name" value="PAS"/>
    <property type="match status" value="1"/>
</dbReference>
<dbReference type="EMBL" id="QJJU01000001">
    <property type="protein sequence ID" value="PXX13043.1"/>
    <property type="molecule type" value="Genomic_DNA"/>
</dbReference>
<reference evidence="5" key="1">
    <citation type="submission" date="2018-05" db="EMBL/GenBank/DDBJ databases">
        <authorList>
            <person name="Deangelis K."/>
            <person name="Huntemann M."/>
            <person name="Clum A."/>
            <person name="Pillay M."/>
            <person name="Palaniappan K."/>
            <person name="Varghese N."/>
            <person name="Mikhailova N."/>
            <person name="Stamatis D."/>
            <person name="Reddy T."/>
            <person name="Daum C."/>
            <person name="Shapiro N."/>
            <person name="Ivanova N."/>
            <person name="Kyrpides N."/>
            <person name="Woyke T."/>
        </authorList>
    </citation>
    <scope>NUCLEOTIDE SEQUENCE [LARGE SCALE GENOMIC DNA]</scope>
    <source>
        <strain evidence="5">GAS496</strain>
    </source>
</reference>
<dbReference type="InterPro" id="IPR017944">
    <property type="entry name" value="KaiA/RbsU_helical_domain_sf"/>
</dbReference>
<evidence type="ECO:0000313" key="4">
    <source>
        <dbReference type="EMBL" id="PXX13043.1"/>
    </source>
</evidence>
<dbReference type="InterPro" id="IPR001932">
    <property type="entry name" value="PPM-type_phosphatase-like_dom"/>
</dbReference>
<dbReference type="Pfam" id="PF08673">
    <property type="entry name" value="RsbU_N"/>
    <property type="match status" value="1"/>
</dbReference>
<proteinExistence type="predicted"/>
<dbReference type="GO" id="GO:0016791">
    <property type="term" value="F:phosphatase activity"/>
    <property type="evidence" value="ECO:0007669"/>
    <property type="project" value="TreeGrafter"/>
</dbReference>
<dbReference type="Proteomes" id="UP000247781">
    <property type="component" value="Unassembled WGS sequence"/>
</dbReference>
<dbReference type="InterPro" id="IPR000014">
    <property type="entry name" value="PAS"/>
</dbReference>
<dbReference type="InterPro" id="IPR003594">
    <property type="entry name" value="HATPase_dom"/>
</dbReference>
<dbReference type="Pfam" id="PF13581">
    <property type="entry name" value="HATPase_c_2"/>
    <property type="match status" value="1"/>
</dbReference>
<dbReference type="RefSeq" id="WP_110314203.1">
    <property type="nucleotide sequence ID" value="NZ_QJJU01000001.1"/>
</dbReference>
<evidence type="ECO:0000256" key="1">
    <source>
        <dbReference type="ARBA" id="ARBA00022801"/>
    </source>
</evidence>
<dbReference type="OrthoDB" id="163538at2"/>
<dbReference type="SMART" id="SM00331">
    <property type="entry name" value="PP2C_SIG"/>
    <property type="match status" value="1"/>
</dbReference>
<dbReference type="PANTHER" id="PTHR43156">
    <property type="entry name" value="STAGE II SPORULATION PROTEIN E-RELATED"/>
    <property type="match status" value="1"/>
</dbReference>
<dbReference type="PROSITE" id="PS50112">
    <property type="entry name" value="PAS"/>
    <property type="match status" value="1"/>
</dbReference>
<dbReference type="InterPro" id="IPR052016">
    <property type="entry name" value="Bact_Sigma-Reg"/>
</dbReference>
<dbReference type="NCBIfam" id="TIGR00229">
    <property type="entry name" value="sensory_box"/>
    <property type="match status" value="1"/>
</dbReference>
<gene>
    <name evidence="4" type="ORF">C8E89_101191</name>
</gene>
<dbReference type="InterPro" id="IPR014787">
    <property type="entry name" value="PSer_Pase_RsbU_N"/>
</dbReference>
<dbReference type="InterPro" id="IPR036457">
    <property type="entry name" value="PPM-type-like_dom_sf"/>
</dbReference>
<evidence type="ECO:0000259" key="2">
    <source>
        <dbReference type="PROSITE" id="PS50112"/>
    </source>
</evidence>
<dbReference type="Gene3D" id="3.30.565.10">
    <property type="entry name" value="Histidine kinase-like ATPase, C-terminal domain"/>
    <property type="match status" value="1"/>
</dbReference>
<dbReference type="SUPFAM" id="SSF55874">
    <property type="entry name" value="ATPase domain of HSP90 chaperone/DNA topoisomerase II/histidine kinase"/>
    <property type="match status" value="1"/>
</dbReference>
<dbReference type="Gene3D" id="3.60.40.10">
    <property type="entry name" value="PPM-type phosphatase domain"/>
    <property type="match status" value="1"/>
</dbReference>
<dbReference type="Gene3D" id="1.10.1240.30">
    <property type="entry name" value="KaiA/RbsU domain"/>
    <property type="match status" value="1"/>
</dbReference>
<dbReference type="InterPro" id="IPR036890">
    <property type="entry name" value="HATPase_C_sf"/>
</dbReference>
<dbReference type="Gene3D" id="3.30.450.40">
    <property type="match status" value="1"/>
</dbReference>
<dbReference type="InterPro" id="IPR000700">
    <property type="entry name" value="PAS-assoc_C"/>
</dbReference>
<evidence type="ECO:0000313" key="5">
    <source>
        <dbReference type="Proteomes" id="UP000247781"/>
    </source>
</evidence>
<organism evidence="4 5">
    <name type="scientific">Mycolicibacterium moriokaense</name>
    <dbReference type="NCBI Taxonomy" id="39691"/>
    <lineage>
        <taxon>Bacteria</taxon>
        <taxon>Bacillati</taxon>
        <taxon>Actinomycetota</taxon>
        <taxon>Actinomycetes</taxon>
        <taxon>Mycobacteriales</taxon>
        <taxon>Mycobacteriaceae</taxon>
        <taxon>Mycolicibacterium</taxon>
    </lineage>
</organism>
<sequence length="736" mass="78941">MTGSADFHAQYAAALRAYVAAQGEDTLSVGHDLGRRALQDQISMLEIVENHHLLVDAPDCGIDTVVALRFLLQTLAALDVVTRGFLDGTKRYQQQRARAEDLADRDEFRTALVNSLQEGFFVADRSGAVIEINEAFADITGYGADGVPYTWPHPWMADDKAARTRLARLLADGTLDTEAPIRHRDGHLVWVATSVNAVTSPGADEDTGKTYVGTIRDVTAARSAAERERAVARLATAVTVARSVGDVLATMLDECRATLGVRHVTAIMWPTGEHDPAVHIAGTSRTAKWHDLDPPLRSALEDARGWLPLTAEPVGWETDTDTAHGIVATLSREATLWLEFAESHRVSAEDRHLVTALVGHLSLAMQHVRQFEHARDTSLTLQRSMLAPTDLPAGFAARYEPAVSPLEIGGDWYDVLPVGEGRIGVIVGDCVGRGLPAAVVMGQLRASARALLLTGAEPATMLQQLDSVAALIPDAFCTTVFVAILDTRSGALTYSSAGHVPAVLAAPESRPRQLTDARSVPLAVQSEGPRPQAVATLAPGSTLLLYTDGLVERRDESIDAGIARVARVLERTLELPVDAVADAMLDKLAPALGYDDDVAIVLYRHPGSTFVIENAAVPALLSDIRNRLGDWLRCADVPETLAADIVLVVNEACSNSAEHAYRGHEPGTMRVEAARDGRHIRVQVSDSGSWKTPPADPGTRGRGLLLMRTLSEQVDLDGTADGTTVGMRFAFGEGTP</sequence>
<protein>
    <submittedName>
        <fullName evidence="4">PAS domain S-box-containing protein</fullName>
    </submittedName>
</protein>
<accession>A0A318HNK7</accession>
<name>A0A318HNK7_9MYCO</name>
<reference evidence="4 5" key="2">
    <citation type="submission" date="2018-06" db="EMBL/GenBank/DDBJ databases">
        <title>Sequencing of bacterial isolates from soil warming experiment in Harvard Forest, Massachusetts, USA.</title>
        <authorList>
            <person name="Deangelis K.PhD."/>
        </authorList>
    </citation>
    <scope>NUCLEOTIDE SEQUENCE [LARGE SCALE GENOMIC DNA]</scope>
    <source>
        <strain evidence="4 5">GAS496</strain>
    </source>
</reference>
<dbReference type="InterPro" id="IPR029016">
    <property type="entry name" value="GAF-like_dom_sf"/>
</dbReference>
<keyword evidence="1" id="KW-0378">Hydrolase</keyword>
<dbReference type="Pfam" id="PF07228">
    <property type="entry name" value="SpoIIE"/>
    <property type="match status" value="1"/>
</dbReference>
<dbReference type="Pfam" id="PF13426">
    <property type="entry name" value="PAS_9"/>
    <property type="match status" value="1"/>
</dbReference>
<feature type="domain" description="PAS" evidence="2">
    <location>
        <begin position="105"/>
        <end position="142"/>
    </location>
</feature>
<dbReference type="SUPFAM" id="SSF81606">
    <property type="entry name" value="PP2C-like"/>
    <property type="match status" value="1"/>
</dbReference>
<dbReference type="Gene3D" id="3.30.450.20">
    <property type="entry name" value="PAS domain"/>
    <property type="match status" value="1"/>
</dbReference>
<dbReference type="PANTHER" id="PTHR43156:SF2">
    <property type="entry name" value="STAGE II SPORULATION PROTEIN E"/>
    <property type="match status" value="1"/>
</dbReference>
<dbReference type="AlphaFoldDB" id="A0A318HNK7"/>
<evidence type="ECO:0000259" key="3">
    <source>
        <dbReference type="PROSITE" id="PS50113"/>
    </source>
</evidence>
<keyword evidence="5" id="KW-1185">Reference proteome</keyword>